<evidence type="ECO:0000256" key="1">
    <source>
        <dbReference type="ARBA" id="ARBA00010701"/>
    </source>
</evidence>
<organism evidence="5 6">
    <name type="scientific">Orchesella dallaii</name>
    <dbReference type="NCBI Taxonomy" id="48710"/>
    <lineage>
        <taxon>Eukaryota</taxon>
        <taxon>Metazoa</taxon>
        <taxon>Ecdysozoa</taxon>
        <taxon>Arthropoda</taxon>
        <taxon>Hexapoda</taxon>
        <taxon>Collembola</taxon>
        <taxon>Entomobryomorpha</taxon>
        <taxon>Entomobryoidea</taxon>
        <taxon>Orchesellidae</taxon>
        <taxon>Orchesellinae</taxon>
        <taxon>Orchesella</taxon>
    </lineage>
</organism>
<dbReference type="EMBL" id="CAXLJM020000001">
    <property type="protein sequence ID" value="CAL8068506.1"/>
    <property type="molecule type" value="Genomic_DNA"/>
</dbReference>
<dbReference type="PANTHER" id="PTHR11005">
    <property type="entry name" value="LYSOSOMAL ACID LIPASE-RELATED"/>
    <property type="match status" value="1"/>
</dbReference>
<feature type="signal peptide" evidence="3">
    <location>
        <begin position="1"/>
        <end position="21"/>
    </location>
</feature>
<dbReference type="InterPro" id="IPR025483">
    <property type="entry name" value="Lipase_euk"/>
</dbReference>
<feature type="domain" description="Partial AB-hydrolase lipase" evidence="4">
    <location>
        <begin position="38"/>
        <end position="97"/>
    </location>
</feature>
<dbReference type="PIRSF" id="PIRSF000862">
    <property type="entry name" value="Steryl_ester_lip"/>
    <property type="match status" value="1"/>
</dbReference>
<keyword evidence="2" id="KW-0442">Lipid degradation</keyword>
<reference evidence="5 6" key="1">
    <citation type="submission" date="2024-08" db="EMBL/GenBank/DDBJ databases">
        <authorList>
            <person name="Cucini C."/>
            <person name="Frati F."/>
        </authorList>
    </citation>
    <scope>NUCLEOTIDE SEQUENCE [LARGE SCALE GENOMIC DNA]</scope>
</reference>
<dbReference type="Proteomes" id="UP001642540">
    <property type="component" value="Unassembled WGS sequence"/>
</dbReference>
<proteinExistence type="inferred from homology"/>
<evidence type="ECO:0000256" key="3">
    <source>
        <dbReference type="SAM" id="SignalP"/>
    </source>
</evidence>
<name>A0ABP1PIW6_9HEXA</name>
<keyword evidence="2" id="KW-0378">Hydrolase</keyword>
<sequence length="404" mass="45622">MQQKIATVLLGLLWLVALASSKSLSNPLADNEDAKLTVPELIVKYGYPVEIHNVTTSDGYIKEVHRIPYGKRCGPAEGKKVIWLQHGLLGDSSNWIVAGPEKGLAYNLADECYDVWMGNYRGNTYSKRHVSLDPVADKEQFWSFSWNEMGLFDLPADFDYVLNFTGTDGLYYVGHSMGTTGFWVCMSEHPEYNAKIKLMSAYAPVSYTQHMISPIALIAPFNGEVEWLLAMFGLYEFLPSNAFMDLIGQTVCHQNSTIKDICSNVLFLVAGFDSDQMDADLMPTIMGHVPAGASVRSLVHYAQGVISGLFRKYDFGRAGNLEIYGQVDPPEYDISKITAPVALYWGENDWLGVKSDVYRLAEQLPNIQRKYRIDHDKYNHLDFLWAKDNVQLINQQTIEFMKNF</sequence>
<evidence type="ECO:0000313" key="6">
    <source>
        <dbReference type="Proteomes" id="UP001642540"/>
    </source>
</evidence>
<accession>A0ABP1PIW6</accession>
<dbReference type="Pfam" id="PF04083">
    <property type="entry name" value="Abhydro_lipase"/>
    <property type="match status" value="1"/>
</dbReference>
<dbReference type="InterPro" id="IPR006693">
    <property type="entry name" value="AB_hydrolase_lipase"/>
</dbReference>
<comment type="similarity">
    <text evidence="1 2">Belongs to the AB hydrolase superfamily. Lipase family.</text>
</comment>
<evidence type="ECO:0000256" key="2">
    <source>
        <dbReference type="PIRNR" id="PIRNR000862"/>
    </source>
</evidence>
<gene>
    <name evidence="5" type="ORF">ODALV1_LOCUS304</name>
</gene>
<evidence type="ECO:0000259" key="4">
    <source>
        <dbReference type="Pfam" id="PF04083"/>
    </source>
</evidence>
<protein>
    <recommendedName>
        <fullName evidence="2">Lipase</fullName>
    </recommendedName>
</protein>
<keyword evidence="3" id="KW-0732">Signal</keyword>
<dbReference type="InterPro" id="IPR029058">
    <property type="entry name" value="AB_hydrolase_fold"/>
</dbReference>
<comment type="caution">
    <text evidence="5">The sequence shown here is derived from an EMBL/GenBank/DDBJ whole genome shotgun (WGS) entry which is preliminary data.</text>
</comment>
<evidence type="ECO:0000313" key="5">
    <source>
        <dbReference type="EMBL" id="CAL8068506.1"/>
    </source>
</evidence>
<keyword evidence="2" id="KW-0443">Lipid metabolism</keyword>
<dbReference type="Gene3D" id="3.40.50.1820">
    <property type="entry name" value="alpha/beta hydrolase"/>
    <property type="match status" value="1"/>
</dbReference>
<feature type="chain" id="PRO_5045866160" description="Lipase" evidence="3">
    <location>
        <begin position="22"/>
        <end position="404"/>
    </location>
</feature>
<keyword evidence="6" id="KW-1185">Reference proteome</keyword>
<dbReference type="SUPFAM" id="SSF53474">
    <property type="entry name" value="alpha/beta-Hydrolases"/>
    <property type="match status" value="1"/>
</dbReference>